<name>A0A3M9M1J1_9MICO</name>
<dbReference type="PANTHER" id="PTHR30055:SF234">
    <property type="entry name" value="HTH-TYPE TRANSCRIPTIONAL REGULATOR BETI"/>
    <property type="match status" value="1"/>
</dbReference>
<dbReference type="Pfam" id="PF00440">
    <property type="entry name" value="TetR_N"/>
    <property type="match status" value="1"/>
</dbReference>
<evidence type="ECO:0000256" key="2">
    <source>
        <dbReference type="ARBA" id="ARBA00023125"/>
    </source>
</evidence>
<keyword evidence="3" id="KW-0804">Transcription</keyword>
<evidence type="ECO:0000313" key="6">
    <source>
        <dbReference type="EMBL" id="RNI19015.1"/>
    </source>
</evidence>
<proteinExistence type="predicted"/>
<reference evidence="6 7" key="1">
    <citation type="submission" date="2018-11" db="EMBL/GenBank/DDBJ databases">
        <title>Draft genome of Simplicispira Flexivirga sp. BO-16.</title>
        <authorList>
            <person name="Im W.T."/>
        </authorList>
    </citation>
    <scope>NUCLEOTIDE SEQUENCE [LARGE SCALE GENOMIC DNA]</scope>
    <source>
        <strain evidence="6 7">BO-16</strain>
    </source>
</reference>
<evidence type="ECO:0000313" key="7">
    <source>
        <dbReference type="Proteomes" id="UP000271678"/>
    </source>
</evidence>
<accession>A0A3M9M1J1</accession>
<dbReference type="SUPFAM" id="SSF48498">
    <property type="entry name" value="Tetracyclin repressor-like, C-terminal domain"/>
    <property type="match status" value="1"/>
</dbReference>
<feature type="DNA-binding region" description="H-T-H motif" evidence="4">
    <location>
        <begin position="43"/>
        <end position="62"/>
    </location>
</feature>
<dbReference type="SUPFAM" id="SSF46689">
    <property type="entry name" value="Homeodomain-like"/>
    <property type="match status" value="1"/>
</dbReference>
<evidence type="ECO:0000259" key="5">
    <source>
        <dbReference type="PROSITE" id="PS50977"/>
    </source>
</evidence>
<dbReference type="AlphaFoldDB" id="A0A3M9M1J1"/>
<sequence>MAAQRTTQRRTVAARGDGSRLREEILDAAIALVEEVDDPWKLSLRAVARRVGVAATSIYLHFDSLDELLMAVKLALWQRFGDVMVAAAEAGGTPYERVVRFGQAYVEFARDNPGAFQQLFTMTWKLPLPAGESFIGAAQFELLVDTLAEVSATHQEAQLRATQLWCGVHGMVVLRSPMSHYPWLEIEEQLASLARVWTTPGLPIERQR</sequence>
<keyword evidence="2 4" id="KW-0238">DNA-binding</keyword>
<evidence type="ECO:0000256" key="1">
    <source>
        <dbReference type="ARBA" id="ARBA00023015"/>
    </source>
</evidence>
<dbReference type="RefSeq" id="WP_123272739.1">
    <property type="nucleotide sequence ID" value="NZ_RJJQ01000021.1"/>
</dbReference>
<keyword evidence="1" id="KW-0805">Transcription regulation</keyword>
<dbReference type="PROSITE" id="PS50977">
    <property type="entry name" value="HTH_TETR_2"/>
    <property type="match status" value="1"/>
</dbReference>
<dbReference type="InterPro" id="IPR036271">
    <property type="entry name" value="Tet_transcr_reg_TetR-rel_C_sf"/>
</dbReference>
<dbReference type="EMBL" id="RJJQ01000021">
    <property type="protein sequence ID" value="RNI19015.1"/>
    <property type="molecule type" value="Genomic_DNA"/>
</dbReference>
<keyword evidence="7" id="KW-1185">Reference proteome</keyword>
<dbReference type="InterPro" id="IPR025996">
    <property type="entry name" value="MT1864/Rv1816-like_C"/>
</dbReference>
<dbReference type="InterPro" id="IPR009057">
    <property type="entry name" value="Homeodomain-like_sf"/>
</dbReference>
<dbReference type="GO" id="GO:0003700">
    <property type="term" value="F:DNA-binding transcription factor activity"/>
    <property type="evidence" value="ECO:0007669"/>
    <property type="project" value="TreeGrafter"/>
</dbReference>
<gene>
    <name evidence="6" type="ORF">EFY87_17315</name>
</gene>
<dbReference type="Proteomes" id="UP000271678">
    <property type="component" value="Unassembled WGS sequence"/>
</dbReference>
<comment type="caution">
    <text evidence="6">The sequence shown here is derived from an EMBL/GenBank/DDBJ whole genome shotgun (WGS) entry which is preliminary data.</text>
</comment>
<dbReference type="Pfam" id="PF13305">
    <property type="entry name" value="TetR_C_33"/>
    <property type="match status" value="1"/>
</dbReference>
<dbReference type="Gene3D" id="1.10.357.10">
    <property type="entry name" value="Tetracycline Repressor, domain 2"/>
    <property type="match status" value="1"/>
</dbReference>
<organism evidence="6 7">
    <name type="scientific">Flexivirga caeni</name>
    <dbReference type="NCBI Taxonomy" id="2294115"/>
    <lineage>
        <taxon>Bacteria</taxon>
        <taxon>Bacillati</taxon>
        <taxon>Actinomycetota</taxon>
        <taxon>Actinomycetes</taxon>
        <taxon>Micrococcales</taxon>
        <taxon>Dermacoccaceae</taxon>
        <taxon>Flexivirga</taxon>
    </lineage>
</organism>
<protein>
    <submittedName>
        <fullName evidence="6">TetR/AcrR family transcriptional regulator</fullName>
    </submittedName>
</protein>
<dbReference type="GO" id="GO:0000976">
    <property type="term" value="F:transcription cis-regulatory region binding"/>
    <property type="evidence" value="ECO:0007669"/>
    <property type="project" value="TreeGrafter"/>
</dbReference>
<feature type="domain" description="HTH tetR-type" evidence="5">
    <location>
        <begin position="19"/>
        <end position="80"/>
    </location>
</feature>
<dbReference type="InterPro" id="IPR001647">
    <property type="entry name" value="HTH_TetR"/>
</dbReference>
<evidence type="ECO:0000256" key="3">
    <source>
        <dbReference type="ARBA" id="ARBA00023163"/>
    </source>
</evidence>
<evidence type="ECO:0000256" key="4">
    <source>
        <dbReference type="PROSITE-ProRule" id="PRU00335"/>
    </source>
</evidence>
<dbReference type="PANTHER" id="PTHR30055">
    <property type="entry name" value="HTH-TYPE TRANSCRIPTIONAL REGULATOR RUTR"/>
    <property type="match status" value="1"/>
</dbReference>
<dbReference type="OrthoDB" id="4709704at2"/>
<dbReference type="InterPro" id="IPR050109">
    <property type="entry name" value="HTH-type_TetR-like_transc_reg"/>
</dbReference>